<dbReference type="HOGENOM" id="CLU_054531_1_0_11"/>
<dbReference type="OrthoDB" id="5179393at2"/>
<proteinExistence type="predicted"/>
<dbReference type="InterPro" id="IPR040701">
    <property type="entry name" value="Bact_RF_family2"/>
</dbReference>
<evidence type="ECO:0008006" key="4">
    <source>
        <dbReference type="Google" id="ProtNLM"/>
    </source>
</evidence>
<dbReference type="STRING" id="446466.Cfla_1397"/>
<accession>D5UCI1</accession>
<dbReference type="Proteomes" id="UP000000849">
    <property type="component" value="Chromosome"/>
</dbReference>
<feature type="compositionally biased region" description="Polar residues" evidence="1">
    <location>
        <begin position="380"/>
        <end position="391"/>
    </location>
</feature>
<evidence type="ECO:0000313" key="3">
    <source>
        <dbReference type="Proteomes" id="UP000000849"/>
    </source>
</evidence>
<dbReference type="eggNOG" id="COG1537">
    <property type="taxonomic scope" value="Bacteria"/>
</dbReference>
<sequence length="400" mass="42691">MHLHWLKPLLGRPAPFVTVHLDASPAEVAGESGPVERWRAVRRDLERDGAPAALLDEIAERVAQPDGRRDPHGRALVADADGVVVDRVLRAAPVASTGTYGPVPALGPVVRASEESVSVLVVAVDRTGADLRWGDAEDGAYRGPVTETIDGGHDDVHKVREGGIERRGQTRAEDSWQRNAESVAAVLDKRLRDKRPDLVVLTGDVRTVPLVRDALAQHARELVVEVPGGGRGEGIREAAFAARVAEAVTAHRTRRRSAHVERYREAHGRGEGAVAGLDDVVDVLRRAQVDELVVSAAAFDAGLSDRTLWVGPGVLDIATSRSDLTAIGVVDGDAREMPAQVALMRAVVGQDAGVTFVEEEDGDVELVDGIGATLRWADESTPSESVPSQSADSRRLRNVG</sequence>
<dbReference type="AlphaFoldDB" id="D5UCI1"/>
<evidence type="ECO:0000313" key="2">
    <source>
        <dbReference type="EMBL" id="ADG74295.1"/>
    </source>
</evidence>
<dbReference type="EMBL" id="CP001964">
    <property type="protein sequence ID" value="ADG74295.1"/>
    <property type="molecule type" value="Genomic_DNA"/>
</dbReference>
<gene>
    <name evidence="2" type="ordered locus">Cfla_1397</name>
</gene>
<keyword evidence="3" id="KW-1185">Reference proteome</keyword>
<name>D5UCI1_CELFN</name>
<protein>
    <recommendedName>
        <fullName evidence="4">Peptide chain release factor 1</fullName>
    </recommendedName>
</protein>
<dbReference type="RefSeq" id="WP_013116629.1">
    <property type="nucleotide sequence ID" value="NC_014151.1"/>
</dbReference>
<dbReference type="KEGG" id="cfl:Cfla_1397"/>
<organism evidence="2 3">
    <name type="scientific">Cellulomonas flavigena (strain ATCC 482 / DSM 20109 / BCRC 11376 / JCM 18109 / NBRC 3775 / NCIMB 8073 / NRS 134)</name>
    <dbReference type="NCBI Taxonomy" id="446466"/>
    <lineage>
        <taxon>Bacteria</taxon>
        <taxon>Bacillati</taxon>
        <taxon>Actinomycetota</taxon>
        <taxon>Actinomycetes</taxon>
        <taxon>Micrococcales</taxon>
        <taxon>Cellulomonadaceae</taxon>
        <taxon>Cellulomonas</taxon>
    </lineage>
</organism>
<evidence type="ECO:0000256" key="1">
    <source>
        <dbReference type="SAM" id="MobiDB-lite"/>
    </source>
</evidence>
<feature type="region of interest" description="Disordered" evidence="1">
    <location>
        <begin position="378"/>
        <end position="400"/>
    </location>
</feature>
<dbReference type="Pfam" id="PF18844">
    <property type="entry name" value="baeRF_family2"/>
    <property type="match status" value="1"/>
</dbReference>
<reference evidence="2 3" key="1">
    <citation type="journal article" date="2010" name="Stand. Genomic Sci.">
        <title>Complete genome sequence of Cellulomonas flavigena type strain (134).</title>
        <authorList>
            <person name="Abt B."/>
            <person name="Foster B."/>
            <person name="Lapidus A."/>
            <person name="Clum A."/>
            <person name="Sun H."/>
            <person name="Pukall R."/>
            <person name="Lucas S."/>
            <person name="Glavina Del Rio T."/>
            <person name="Nolan M."/>
            <person name="Tice H."/>
            <person name="Cheng J.F."/>
            <person name="Pitluck S."/>
            <person name="Liolios K."/>
            <person name="Ivanova N."/>
            <person name="Mavromatis K."/>
            <person name="Ovchinnikova G."/>
            <person name="Pati A."/>
            <person name="Goodwin L."/>
            <person name="Chen A."/>
            <person name="Palaniappan K."/>
            <person name="Land M."/>
            <person name="Hauser L."/>
            <person name="Chang Y.J."/>
            <person name="Jeffries C.D."/>
            <person name="Rohde M."/>
            <person name="Goker M."/>
            <person name="Woyke T."/>
            <person name="Bristow J."/>
            <person name="Eisen J.A."/>
            <person name="Markowitz V."/>
            <person name="Hugenholtz P."/>
            <person name="Kyrpides N.C."/>
            <person name="Klenk H.P."/>
        </authorList>
    </citation>
    <scope>NUCLEOTIDE SEQUENCE [LARGE SCALE GENOMIC DNA]</scope>
    <source>
        <strain evidence="3">ATCC 482 / DSM 20109 / BCRC 11376 / JCM 18109 / NBRC 3775 / NCIMB 8073 / NRS 134</strain>
    </source>
</reference>